<protein>
    <submittedName>
        <fullName evidence="3">Helix-turn-helix domain-containing protein</fullName>
    </submittedName>
</protein>
<dbReference type="OrthoDB" id="3188736at2"/>
<comment type="caution">
    <text evidence="3">The sequence shown here is derived from an EMBL/GenBank/DDBJ whole genome shotgun (WGS) entry which is preliminary data.</text>
</comment>
<dbReference type="CDD" id="cd00093">
    <property type="entry name" value="HTH_XRE"/>
    <property type="match status" value="1"/>
</dbReference>
<evidence type="ECO:0000313" key="3">
    <source>
        <dbReference type="EMBL" id="NEG79260.1"/>
    </source>
</evidence>
<reference evidence="3 4" key="1">
    <citation type="submission" date="2019-10" db="EMBL/GenBank/DDBJ databases">
        <title>Bifidobacterium from non-human primates.</title>
        <authorList>
            <person name="Modesto M."/>
        </authorList>
    </citation>
    <scope>NUCLEOTIDE SEQUENCE [LARGE SCALE GENOMIC DNA]</scope>
    <source>
        <strain evidence="3 4">TREC</strain>
    </source>
</reference>
<dbReference type="Gene3D" id="1.10.260.40">
    <property type="entry name" value="lambda repressor-like DNA-binding domains"/>
    <property type="match status" value="1"/>
</dbReference>
<keyword evidence="4" id="KW-1185">Reference proteome</keyword>
<gene>
    <name evidence="3" type="ORF">GFD22_09835</name>
</gene>
<evidence type="ECO:0000256" key="1">
    <source>
        <dbReference type="SAM" id="MobiDB-lite"/>
    </source>
</evidence>
<feature type="domain" description="HTH cro/C1-type" evidence="2">
    <location>
        <begin position="103"/>
        <end position="157"/>
    </location>
</feature>
<sequence length="170" mass="18556">MTRGNETVQVLPACCKPVARETGTRMRDLTPAQQRAVLYAQQQVLRARAAKKAKDERDAAKNRMWGLEEGGVHSPAGSASRQGAEERRGDQSVSLRGAIGHVLRDLRTKDRKTLREVSAKAGVSLGYLSEVERGQKEASSELLSSIAESLGVSVSQMLRMVADYLESFEA</sequence>
<dbReference type="AlphaFoldDB" id="A0A7K3TKW9"/>
<accession>A0A7K3TKW9</accession>
<dbReference type="InterPro" id="IPR001387">
    <property type="entry name" value="Cro/C1-type_HTH"/>
</dbReference>
<feature type="region of interest" description="Disordered" evidence="1">
    <location>
        <begin position="50"/>
        <end position="93"/>
    </location>
</feature>
<proteinExistence type="predicted"/>
<dbReference type="SMART" id="SM00530">
    <property type="entry name" value="HTH_XRE"/>
    <property type="match status" value="1"/>
</dbReference>
<feature type="compositionally biased region" description="Basic and acidic residues" evidence="1">
    <location>
        <begin position="52"/>
        <end position="61"/>
    </location>
</feature>
<dbReference type="Proteomes" id="UP000469763">
    <property type="component" value="Unassembled WGS sequence"/>
</dbReference>
<organism evidence="3 4">
    <name type="scientific">Bifidobacterium avesanii</name>
    <dbReference type="NCBI Taxonomy" id="1798157"/>
    <lineage>
        <taxon>Bacteria</taxon>
        <taxon>Bacillati</taxon>
        <taxon>Actinomycetota</taxon>
        <taxon>Actinomycetes</taxon>
        <taxon>Bifidobacteriales</taxon>
        <taxon>Bifidobacteriaceae</taxon>
        <taxon>Bifidobacterium</taxon>
    </lineage>
</organism>
<dbReference type="EMBL" id="WHZY01000020">
    <property type="protein sequence ID" value="NEG79260.1"/>
    <property type="molecule type" value="Genomic_DNA"/>
</dbReference>
<evidence type="ECO:0000313" key="4">
    <source>
        <dbReference type="Proteomes" id="UP000469763"/>
    </source>
</evidence>
<dbReference type="InterPro" id="IPR010982">
    <property type="entry name" value="Lambda_DNA-bd_dom_sf"/>
</dbReference>
<name>A0A7K3TKW9_9BIFI</name>
<evidence type="ECO:0000259" key="2">
    <source>
        <dbReference type="PROSITE" id="PS50943"/>
    </source>
</evidence>
<dbReference type="SUPFAM" id="SSF47413">
    <property type="entry name" value="lambda repressor-like DNA-binding domains"/>
    <property type="match status" value="1"/>
</dbReference>
<dbReference type="GO" id="GO:0003677">
    <property type="term" value="F:DNA binding"/>
    <property type="evidence" value="ECO:0007669"/>
    <property type="project" value="InterPro"/>
</dbReference>
<dbReference type="PROSITE" id="PS50943">
    <property type="entry name" value="HTH_CROC1"/>
    <property type="match status" value="1"/>
</dbReference>
<dbReference type="Pfam" id="PF01381">
    <property type="entry name" value="HTH_3"/>
    <property type="match status" value="1"/>
</dbReference>